<evidence type="ECO:0000313" key="2">
    <source>
        <dbReference type="Proteomes" id="UP000484988"/>
    </source>
</evidence>
<proteinExistence type="predicted"/>
<keyword evidence="2" id="KW-1185">Reference proteome</keyword>
<evidence type="ECO:0000313" key="1">
    <source>
        <dbReference type="EMBL" id="GFH38913.1"/>
    </source>
</evidence>
<gene>
    <name evidence="1" type="ORF">SCWH03_51760</name>
</gene>
<sequence>MAALTVTSAPVDGGLADLSGAAVAAASGGDTAPCGPGRFLVVINGDASPHTATVATPGTVSGLDIENAALVVAAGDTGILPLPRLFAGTNGRASITYDAVTSVTVAVVELGS</sequence>
<organism evidence="1 2">
    <name type="scientific">Streptomyces pacificus</name>
    <dbReference type="NCBI Taxonomy" id="2705029"/>
    <lineage>
        <taxon>Bacteria</taxon>
        <taxon>Bacillati</taxon>
        <taxon>Actinomycetota</taxon>
        <taxon>Actinomycetes</taxon>
        <taxon>Kitasatosporales</taxon>
        <taxon>Streptomycetaceae</taxon>
        <taxon>Streptomyces</taxon>
    </lineage>
</organism>
<comment type="caution">
    <text evidence="1">The sequence shown here is derived from an EMBL/GenBank/DDBJ whole genome shotgun (WGS) entry which is preliminary data.</text>
</comment>
<protein>
    <submittedName>
        <fullName evidence="1">Uncharacterized protein</fullName>
    </submittedName>
</protein>
<dbReference type="EMBL" id="BLLG01000021">
    <property type="protein sequence ID" value="GFH38913.1"/>
    <property type="molecule type" value="Genomic_DNA"/>
</dbReference>
<dbReference type="Proteomes" id="UP000484988">
    <property type="component" value="Unassembled WGS sequence"/>
</dbReference>
<accession>A0A6A0B2E7</accession>
<dbReference type="RefSeq" id="WP_173266586.1">
    <property type="nucleotide sequence ID" value="NZ_BLLG01000021.1"/>
</dbReference>
<reference evidence="1 2" key="1">
    <citation type="submission" date="2020-02" db="EMBL/GenBank/DDBJ databases">
        <title>Whole Genome Shotgun Sequence of Streptomyces sp. strain CWH03.</title>
        <authorList>
            <person name="Dohra H."/>
            <person name="Kodani S."/>
            <person name="Yamamura H."/>
        </authorList>
    </citation>
    <scope>NUCLEOTIDE SEQUENCE [LARGE SCALE GENOMIC DNA]</scope>
    <source>
        <strain evidence="1 2">CWH03</strain>
    </source>
</reference>
<name>A0A6A0B2E7_9ACTN</name>
<dbReference type="AlphaFoldDB" id="A0A6A0B2E7"/>